<reference evidence="2" key="1">
    <citation type="journal article" date="2023" name="GigaByte">
        <title>Genome assembly of the bearded iris, Iris pallida Lam.</title>
        <authorList>
            <person name="Bruccoleri R.E."/>
            <person name="Oakeley E.J."/>
            <person name="Faust A.M.E."/>
            <person name="Altorfer M."/>
            <person name="Dessus-Babus S."/>
            <person name="Burckhardt D."/>
            <person name="Oertli M."/>
            <person name="Naumann U."/>
            <person name="Petersen F."/>
            <person name="Wong J."/>
        </authorList>
    </citation>
    <scope>NUCLEOTIDE SEQUENCE</scope>
    <source>
        <strain evidence="2">GSM-AAB239-AS_SAM_17_03QT</strain>
    </source>
</reference>
<keyword evidence="3" id="KW-1185">Reference proteome</keyword>
<accession>A0AAX6G666</accession>
<evidence type="ECO:0000256" key="1">
    <source>
        <dbReference type="SAM" id="Phobius"/>
    </source>
</evidence>
<dbReference type="EMBL" id="JANAVB010022597">
    <property type="protein sequence ID" value="KAJ6823825.1"/>
    <property type="molecule type" value="Genomic_DNA"/>
</dbReference>
<gene>
    <name evidence="2" type="ORF">M6B38_129165</name>
</gene>
<comment type="caution">
    <text evidence="2">The sequence shown here is derived from an EMBL/GenBank/DDBJ whole genome shotgun (WGS) entry which is preliminary data.</text>
</comment>
<dbReference type="PANTHER" id="PTHR36316">
    <property type="entry name" value="OS06G0213900 PROTEIN"/>
    <property type="match status" value="1"/>
</dbReference>
<sequence length="112" mass="12285">MASQSSSSATGASTKRMGLIANAMKRKDSFVQFFIMTGILMISLRSLGQKYRIHDLATDNSELREENKSLSLRMESIRGSLLREAAALDPSGALKSRLDRLFLGSSSNNNNN</sequence>
<evidence type="ECO:0000313" key="3">
    <source>
        <dbReference type="Proteomes" id="UP001140949"/>
    </source>
</evidence>
<keyword evidence="1" id="KW-0812">Transmembrane</keyword>
<keyword evidence="1" id="KW-1133">Transmembrane helix</keyword>
<reference evidence="2" key="2">
    <citation type="submission" date="2023-04" db="EMBL/GenBank/DDBJ databases">
        <authorList>
            <person name="Bruccoleri R.E."/>
            <person name="Oakeley E.J."/>
            <person name="Faust A.-M."/>
            <person name="Dessus-Babus S."/>
            <person name="Altorfer M."/>
            <person name="Burckhardt D."/>
            <person name="Oertli M."/>
            <person name="Naumann U."/>
            <person name="Petersen F."/>
            <person name="Wong J."/>
        </authorList>
    </citation>
    <scope>NUCLEOTIDE SEQUENCE</scope>
    <source>
        <strain evidence="2">GSM-AAB239-AS_SAM_17_03QT</strain>
        <tissue evidence="2">Leaf</tissue>
    </source>
</reference>
<dbReference type="Proteomes" id="UP001140949">
    <property type="component" value="Unassembled WGS sequence"/>
</dbReference>
<evidence type="ECO:0000313" key="2">
    <source>
        <dbReference type="EMBL" id="KAJ6823825.1"/>
    </source>
</evidence>
<dbReference type="AlphaFoldDB" id="A0AAX6G666"/>
<protein>
    <submittedName>
        <fullName evidence="2">Uncharacterized protein</fullName>
    </submittedName>
</protein>
<proteinExistence type="predicted"/>
<feature type="transmembrane region" description="Helical" evidence="1">
    <location>
        <begin position="29"/>
        <end position="47"/>
    </location>
</feature>
<keyword evidence="1" id="KW-0472">Membrane</keyword>
<dbReference type="PANTHER" id="PTHR36316:SF1">
    <property type="entry name" value="OS06G0213900 PROTEIN"/>
    <property type="match status" value="1"/>
</dbReference>
<organism evidence="2 3">
    <name type="scientific">Iris pallida</name>
    <name type="common">Sweet iris</name>
    <dbReference type="NCBI Taxonomy" id="29817"/>
    <lineage>
        <taxon>Eukaryota</taxon>
        <taxon>Viridiplantae</taxon>
        <taxon>Streptophyta</taxon>
        <taxon>Embryophyta</taxon>
        <taxon>Tracheophyta</taxon>
        <taxon>Spermatophyta</taxon>
        <taxon>Magnoliopsida</taxon>
        <taxon>Liliopsida</taxon>
        <taxon>Asparagales</taxon>
        <taxon>Iridaceae</taxon>
        <taxon>Iridoideae</taxon>
        <taxon>Irideae</taxon>
        <taxon>Iris</taxon>
    </lineage>
</organism>
<name>A0AAX6G666_IRIPA</name>